<evidence type="ECO:0000259" key="5">
    <source>
        <dbReference type="Pfam" id="PF13515"/>
    </source>
</evidence>
<evidence type="ECO:0000256" key="3">
    <source>
        <dbReference type="ARBA" id="ARBA00022989"/>
    </source>
</evidence>
<evidence type="ECO:0000256" key="4">
    <source>
        <dbReference type="ARBA" id="ARBA00023136"/>
    </source>
</evidence>
<name>A0A512HC36_9PROT</name>
<comment type="subcellular location">
    <subcellularLocation>
        <location evidence="1">Membrane</location>
        <topology evidence="1">Multi-pass membrane protein</topology>
    </subcellularLocation>
</comment>
<gene>
    <name evidence="6" type="ORF">ROR02_31350</name>
</gene>
<keyword evidence="4" id="KW-0472">Membrane</keyword>
<evidence type="ECO:0000313" key="7">
    <source>
        <dbReference type="Proteomes" id="UP000321567"/>
    </source>
</evidence>
<dbReference type="AlphaFoldDB" id="A0A512HC36"/>
<dbReference type="InterPro" id="IPR049453">
    <property type="entry name" value="Memb_transporter_dom"/>
</dbReference>
<accession>A0A512HC36</accession>
<feature type="domain" description="Integral membrane bound transporter" evidence="5">
    <location>
        <begin position="44"/>
        <end position="165"/>
    </location>
</feature>
<proteinExistence type="predicted"/>
<reference evidence="6 7" key="1">
    <citation type="submission" date="2019-07" db="EMBL/GenBank/DDBJ databases">
        <title>Whole genome shotgun sequence of Rhodospirillum oryzae NBRC 107573.</title>
        <authorList>
            <person name="Hosoyama A."/>
            <person name="Uohara A."/>
            <person name="Ohji S."/>
            <person name="Ichikawa N."/>
        </authorList>
    </citation>
    <scope>NUCLEOTIDE SEQUENCE [LARGE SCALE GENOMIC DNA]</scope>
    <source>
        <strain evidence="6 7">NBRC 107573</strain>
    </source>
</reference>
<keyword evidence="2" id="KW-0812">Transmembrane</keyword>
<protein>
    <recommendedName>
        <fullName evidence="5">Integral membrane bound transporter domain-containing protein</fullName>
    </recommendedName>
</protein>
<keyword evidence="7" id="KW-1185">Reference proteome</keyword>
<evidence type="ECO:0000313" key="6">
    <source>
        <dbReference type="EMBL" id="GEO83004.1"/>
    </source>
</evidence>
<dbReference type="RefSeq" id="WP_147165038.1">
    <property type="nucleotide sequence ID" value="NZ_BJZO01000144.1"/>
</dbReference>
<dbReference type="OrthoDB" id="9807111at2"/>
<dbReference type="Proteomes" id="UP000321567">
    <property type="component" value="Unassembled WGS sequence"/>
</dbReference>
<keyword evidence="3" id="KW-1133">Transmembrane helix</keyword>
<dbReference type="EMBL" id="BJZO01000144">
    <property type="protein sequence ID" value="GEO83004.1"/>
    <property type="molecule type" value="Genomic_DNA"/>
</dbReference>
<organism evidence="6 7">
    <name type="scientific">Pararhodospirillum oryzae</name>
    <dbReference type="NCBI Taxonomy" id="478448"/>
    <lineage>
        <taxon>Bacteria</taxon>
        <taxon>Pseudomonadati</taxon>
        <taxon>Pseudomonadota</taxon>
        <taxon>Alphaproteobacteria</taxon>
        <taxon>Rhodospirillales</taxon>
        <taxon>Rhodospirillaceae</taxon>
        <taxon>Pararhodospirillum</taxon>
    </lineage>
</organism>
<sequence>MLFSWKFASPRVSPAPRALPVPENSWARHGAFVARCSAAALLSYELAGWVGLPHPVWAAISGIIVSQERLTETTSATIGRLSGTVVGIAVAVAVGSLLDLWGAGVAVQMTCAVAVSAALARRFPLVRVAMWTAPIVFLTDPEATPLVEAGLWRGAEVMVGGLVGAALHWGSEQGIARLRPSADARESEPAPPSSG</sequence>
<evidence type="ECO:0000256" key="1">
    <source>
        <dbReference type="ARBA" id="ARBA00004141"/>
    </source>
</evidence>
<dbReference type="GO" id="GO:0016020">
    <property type="term" value="C:membrane"/>
    <property type="evidence" value="ECO:0007669"/>
    <property type="project" value="UniProtKB-SubCell"/>
</dbReference>
<comment type="caution">
    <text evidence="6">The sequence shown here is derived from an EMBL/GenBank/DDBJ whole genome shotgun (WGS) entry which is preliminary data.</text>
</comment>
<evidence type="ECO:0000256" key="2">
    <source>
        <dbReference type="ARBA" id="ARBA00022692"/>
    </source>
</evidence>
<dbReference type="Pfam" id="PF13515">
    <property type="entry name" value="FUSC_2"/>
    <property type="match status" value="1"/>
</dbReference>